<dbReference type="GO" id="GO:0004089">
    <property type="term" value="F:carbonate dehydratase activity"/>
    <property type="evidence" value="ECO:0007669"/>
    <property type="project" value="UniProtKB-EC"/>
</dbReference>
<dbReference type="PROSITE" id="PS00704">
    <property type="entry name" value="PROK_CO2_ANHYDRASE_1"/>
    <property type="match status" value="1"/>
</dbReference>
<organism evidence="7 8">
    <name type="scientific">Estrella lausannensis</name>
    <dbReference type="NCBI Taxonomy" id="483423"/>
    <lineage>
        <taxon>Bacteria</taxon>
        <taxon>Pseudomonadati</taxon>
        <taxon>Chlamydiota</taxon>
        <taxon>Chlamydiia</taxon>
        <taxon>Parachlamydiales</taxon>
        <taxon>Candidatus Criblamydiaceae</taxon>
        <taxon>Estrella</taxon>
    </lineage>
</organism>
<dbReference type="PANTHER" id="PTHR11002:SF79">
    <property type="entry name" value="CARBONIC ANHYDRASE 2"/>
    <property type="match status" value="1"/>
</dbReference>
<dbReference type="InterPro" id="IPR015892">
    <property type="entry name" value="Carbonic_anhydrase_CS"/>
</dbReference>
<dbReference type="EC" id="4.2.1.1" evidence="2"/>
<comment type="catalytic activity">
    <reaction evidence="5">
        <text>hydrogencarbonate + H(+) = CO2 + H2O</text>
        <dbReference type="Rhea" id="RHEA:10748"/>
        <dbReference type="ChEBI" id="CHEBI:15377"/>
        <dbReference type="ChEBI" id="CHEBI:15378"/>
        <dbReference type="ChEBI" id="CHEBI:16526"/>
        <dbReference type="ChEBI" id="CHEBI:17544"/>
        <dbReference type="EC" id="4.2.1.1"/>
    </reaction>
</comment>
<evidence type="ECO:0000313" key="7">
    <source>
        <dbReference type="EMBL" id="CRX38615.1"/>
    </source>
</evidence>
<evidence type="ECO:0000256" key="3">
    <source>
        <dbReference type="ARBA" id="ARBA00022833"/>
    </source>
</evidence>
<dbReference type="InterPro" id="IPR001765">
    <property type="entry name" value="Carbonic_anhydrase"/>
</dbReference>
<feature type="binding site" evidence="6">
    <location>
        <position position="123"/>
    </location>
    <ligand>
        <name>Zn(2+)</name>
        <dbReference type="ChEBI" id="CHEBI:29105"/>
    </ligand>
</feature>
<feature type="binding site" evidence="6">
    <location>
        <position position="126"/>
    </location>
    <ligand>
        <name>Zn(2+)</name>
        <dbReference type="ChEBI" id="CHEBI:29105"/>
    </ligand>
</feature>
<dbReference type="RefSeq" id="WP_098038479.1">
    <property type="nucleotide sequence ID" value="NZ_CWGJ01000014.1"/>
</dbReference>
<dbReference type="GO" id="GO:0008270">
    <property type="term" value="F:zinc ion binding"/>
    <property type="evidence" value="ECO:0007669"/>
    <property type="project" value="InterPro"/>
</dbReference>
<keyword evidence="3 6" id="KW-0862">Zinc</keyword>
<dbReference type="InterPro" id="IPR036874">
    <property type="entry name" value="Carbonic_anhydrase_sf"/>
</dbReference>
<protein>
    <recommendedName>
        <fullName evidence="2">carbonic anhydrase</fullName>
        <ecNumber evidence="2">4.2.1.1</ecNumber>
    </recommendedName>
</protein>
<dbReference type="SMART" id="SM00947">
    <property type="entry name" value="Pro_CA"/>
    <property type="match status" value="1"/>
</dbReference>
<evidence type="ECO:0000313" key="8">
    <source>
        <dbReference type="Proteomes" id="UP000220251"/>
    </source>
</evidence>
<feature type="binding site" evidence="6">
    <location>
        <position position="72"/>
    </location>
    <ligand>
        <name>Zn(2+)</name>
        <dbReference type="ChEBI" id="CHEBI:29105"/>
    </ligand>
</feature>
<proteinExistence type="inferred from homology"/>
<dbReference type="EMBL" id="CWGJ01000014">
    <property type="protein sequence ID" value="CRX38615.1"/>
    <property type="molecule type" value="Genomic_DNA"/>
</dbReference>
<reference evidence="8" key="1">
    <citation type="submission" date="2015-06" db="EMBL/GenBank/DDBJ databases">
        <authorList>
            <person name="Bertelli C."/>
        </authorList>
    </citation>
    <scope>NUCLEOTIDE SEQUENCE [LARGE SCALE GENOMIC DNA]</scope>
    <source>
        <strain evidence="8">CRIB-30</strain>
    </source>
</reference>
<dbReference type="OrthoDB" id="9769739at2"/>
<comment type="cofactor">
    <cofactor evidence="6">
        <name>Zn(2+)</name>
        <dbReference type="ChEBI" id="CHEBI:29105"/>
    </cofactor>
    <text evidence="6">Binds 1 zinc ion per subunit.</text>
</comment>
<accession>A0A0H5E5W2</accession>
<dbReference type="CDD" id="cd03378">
    <property type="entry name" value="beta_CA_cladeC"/>
    <property type="match status" value="1"/>
</dbReference>
<dbReference type="AlphaFoldDB" id="A0A0H5E5W2"/>
<feature type="binding site" evidence="6">
    <location>
        <position position="70"/>
    </location>
    <ligand>
        <name>Zn(2+)</name>
        <dbReference type="ChEBI" id="CHEBI:29105"/>
    </ligand>
</feature>
<dbReference type="GO" id="GO:0015976">
    <property type="term" value="P:carbon utilization"/>
    <property type="evidence" value="ECO:0007669"/>
    <property type="project" value="InterPro"/>
</dbReference>
<keyword evidence="4 7" id="KW-0456">Lyase</keyword>
<gene>
    <name evidence="7" type="primary">cynT</name>
    <name evidence="7" type="ORF">ELAC_1275</name>
</gene>
<dbReference type="Pfam" id="PF00484">
    <property type="entry name" value="Pro_CA"/>
    <property type="match status" value="1"/>
</dbReference>
<evidence type="ECO:0000256" key="5">
    <source>
        <dbReference type="ARBA" id="ARBA00048348"/>
    </source>
</evidence>
<evidence type="ECO:0000256" key="4">
    <source>
        <dbReference type="ARBA" id="ARBA00023239"/>
    </source>
</evidence>
<dbReference type="SUPFAM" id="SSF53056">
    <property type="entry name" value="beta-carbonic anhydrase, cab"/>
    <property type="match status" value="1"/>
</dbReference>
<evidence type="ECO:0000256" key="6">
    <source>
        <dbReference type="PIRSR" id="PIRSR601765-1"/>
    </source>
</evidence>
<sequence>MKNWIQAIIAVAALALPAFLMGIPPEEGLKRLKEGNQRYVKEDLQHPNRGAERRAELSSKQKPFAIVVACSDSRVSPEIIFDQGIGDVFVVRVAGNVVGPLELDSIEFAALYLKASLVVVLGHESCGAVQATLDNNTQDIEAIAEKIQPAIKGVDPKAKGALEKATKDNARFVADYISKTPVISKLISEKKLLVTTGYLELKEGSVEWGF</sequence>
<name>A0A0H5E5W2_9BACT</name>
<evidence type="ECO:0000256" key="1">
    <source>
        <dbReference type="ARBA" id="ARBA00006217"/>
    </source>
</evidence>
<keyword evidence="6" id="KW-0479">Metal-binding</keyword>
<dbReference type="Proteomes" id="UP000220251">
    <property type="component" value="Unassembled WGS sequence"/>
</dbReference>
<keyword evidence="8" id="KW-1185">Reference proteome</keyword>
<dbReference type="PANTHER" id="PTHR11002">
    <property type="entry name" value="CARBONIC ANHYDRASE"/>
    <property type="match status" value="1"/>
</dbReference>
<comment type="similarity">
    <text evidence="1">Belongs to the beta-class carbonic anhydrase family.</text>
</comment>
<dbReference type="Gene3D" id="3.40.1050.10">
    <property type="entry name" value="Carbonic anhydrase"/>
    <property type="match status" value="1"/>
</dbReference>
<evidence type="ECO:0000256" key="2">
    <source>
        <dbReference type="ARBA" id="ARBA00012925"/>
    </source>
</evidence>